<keyword evidence="2" id="KW-0547">Nucleotide-binding</keyword>
<accession>A0A266LNS7</accession>
<comment type="similarity">
    <text evidence="1">Belongs to the TrbE/VirB4 family.</text>
</comment>
<dbReference type="GO" id="GO:0005524">
    <property type="term" value="F:ATP binding"/>
    <property type="evidence" value="ECO:0007669"/>
    <property type="project" value="UniProtKB-KW"/>
</dbReference>
<feature type="domain" description="CagE TrbE VirB component of type IV transporter system central" evidence="4">
    <location>
        <begin position="242"/>
        <end position="445"/>
    </location>
</feature>
<evidence type="ECO:0000256" key="3">
    <source>
        <dbReference type="ARBA" id="ARBA00022840"/>
    </source>
</evidence>
<name>A0A266LNS7_PSEFR</name>
<sequence>MSLGVQQPAGSEEDLLELEVSAMVPYDYHYDDQTVMTKESALVQVIKIDGLLFDSLTEEQVKQFEVRRNTLLRTVASSNLGLYVHTIRRKVFDFPEGEGGTWFSKQLNAAWRGRYQHKGFYVNEIYISLVRNRFRSGVPGLMDRGIALITGTSPTKQDAESYDDMADDLYKAANLLLGGLSEYGATRLKVQRHPKTDSKMIDRDRVYDAVRRFRWSWADFKEHNGDHQQYPSEVVYDFLGEEFSEISTFFNYLINLEDRKIPLSDQKLCETLPYARLNFRVLATMCEVRGSTSSRIGAMLSMAEWPRRTPSRMMNNFLQQPVEYIITQSFFFSNRIEAESAMTQEQRRLTVSDTHGIADDDSKELTEGIRALRRGDAVNGLHHLTIFVHVPSLPMDSEANRKQNASELDRAVGLVENCFVDLNVKSVREWMGLETFYWSQLPGQAQNLIGRRGKIKSTNFAGFASLHNFAKGRRDGNLWGPAITAFETESGTSYNFNFHRELEGMVAGHTAIAADTGSGKTTVISLMVSEADKAEPRVFWFDNRYGAKVFMKAMGGVHTTLSPHSGMNWNPFKLPDTAENRAFLVDLQVLMRQCYASTPTSADDIKRFKALVDENYSLPFEDRRFRNVVWTYGQGELADVMAIWHGAKGVTGANAGVFDNVNDSIDLSTSRHYCFEMMELLKGGEARPELPVVLSYPLHRIEQAMDGTPFILVLEEGQNLVKNEYWKKRIDNFIMQIRRKNGLIIFVTPDAKYFRSETDSIDKQSATKIYLSNDAATDEDHQNLTVAERKWIREIGQGSRKFLIRRGKESIKVVFDLTSEDPKADLSDFIPVLSSNDVGVALMESIIKRLGTDDPEQWVPVFMAEAKAKNTHNLKAVK</sequence>
<keyword evidence="3" id="KW-0067">ATP-binding</keyword>
<dbReference type="EMBL" id="NQKL01000024">
    <property type="protein sequence ID" value="OZY39716.1"/>
    <property type="molecule type" value="Genomic_DNA"/>
</dbReference>
<proteinExistence type="inferred from homology"/>
<dbReference type="Proteomes" id="UP000216113">
    <property type="component" value="Unassembled WGS sequence"/>
</dbReference>
<organism evidence="5 6">
    <name type="scientific">Pseudomonas fragi</name>
    <dbReference type="NCBI Taxonomy" id="296"/>
    <lineage>
        <taxon>Bacteria</taxon>
        <taxon>Pseudomonadati</taxon>
        <taxon>Pseudomonadota</taxon>
        <taxon>Gammaproteobacteria</taxon>
        <taxon>Pseudomonadales</taxon>
        <taxon>Pseudomonadaceae</taxon>
        <taxon>Pseudomonas</taxon>
    </lineage>
</organism>
<reference evidence="5 6" key="1">
    <citation type="submission" date="2017-08" db="EMBL/GenBank/DDBJ databases">
        <title>Genomic and metabolic characterisation of spoilage-associated Pseudomonas species.</title>
        <authorList>
            <person name="Stanborough T."/>
            <person name="Fegan N."/>
            <person name="Powell S.M."/>
            <person name="Singh T."/>
            <person name="Tamplin M.L."/>
            <person name="Chandry P.S."/>
        </authorList>
    </citation>
    <scope>NUCLEOTIDE SEQUENCE [LARGE SCALE GENOMIC DNA]</scope>
    <source>
        <strain evidence="5 6">F1820</strain>
    </source>
</reference>
<evidence type="ECO:0000259" key="4">
    <source>
        <dbReference type="Pfam" id="PF03135"/>
    </source>
</evidence>
<dbReference type="Gene3D" id="3.40.50.300">
    <property type="entry name" value="P-loop containing nucleotide triphosphate hydrolases"/>
    <property type="match status" value="1"/>
</dbReference>
<dbReference type="InterPro" id="IPR018145">
    <property type="entry name" value="CagE_TrbE_VirB_cntrl_dom"/>
</dbReference>
<comment type="caution">
    <text evidence="5">The sequence shown here is derived from an EMBL/GenBank/DDBJ whole genome shotgun (WGS) entry which is preliminary data.</text>
</comment>
<protein>
    <submittedName>
        <fullName evidence="5">Type VI secretion protein</fullName>
    </submittedName>
</protein>
<dbReference type="AlphaFoldDB" id="A0A266LNS7"/>
<dbReference type="Pfam" id="PF03135">
    <property type="entry name" value="CagE_TrbE_VirB"/>
    <property type="match status" value="1"/>
</dbReference>
<dbReference type="SUPFAM" id="SSF52540">
    <property type="entry name" value="P-loop containing nucleoside triphosphate hydrolases"/>
    <property type="match status" value="1"/>
</dbReference>
<gene>
    <name evidence="5" type="ORF">CJF43_21655</name>
</gene>
<dbReference type="PANTHER" id="PTHR30121">
    <property type="entry name" value="UNCHARACTERIZED PROTEIN YJGR-RELATED"/>
    <property type="match status" value="1"/>
</dbReference>
<evidence type="ECO:0000313" key="5">
    <source>
        <dbReference type="EMBL" id="OZY39716.1"/>
    </source>
</evidence>
<dbReference type="PANTHER" id="PTHR30121:SF12">
    <property type="entry name" value="TYPE IV SECRETION SYSTEM PROTEIN CAGE"/>
    <property type="match status" value="1"/>
</dbReference>
<dbReference type="InterPro" id="IPR051162">
    <property type="entry name" value="T4SS_component"/>
</dbReference>
<evidence type="ECO:0000313" key="6">
    <source>
        <dbReference type="Proteomes" id="UP000216113"/>
    </source>
</evidence>
<evidence type="ECO:0000256" key="2">
    <source>
        <dbReference type="ARBA" id="ARBA00022741"/>
    </source>
</evidence>
<dbReference type="InterPro" id="IPR027417">
    <property type="entry name" value="P-loop_NTPase"/>
</dbReference>
<evidence type="ECO:0000256" key="1">
    <source>
        <dbReference type="ARBA" id="ARBA00006512"/>
    </source>
</evidence>
<dbReference type="Gene3D" id="1.10.8.730">
    <property type="match status" value="1"/>
</dbReference>